<keyword evidence="6" id="KW-1185">Reference proteome</keyword>
<dbReference type="InterPro" id="IPR001638">
    <property type="entry name" value="Solute-binding_3/MltF_N"/>
</dbReference>
<evidence type="ECO:0000256" key="3">
    <source>
        <dbReference type="SAM" id="SignalP"/>
    </source>
</evidence>
<reference evidence="5" key="1">
    <citation type="submission" date="2022-09" db="EMBL/GenBank/DDBJ databases">
        <title>Australian commercial rhizobial inoculants.</title>
        <authorList>
            <person name="Kohlmeier M.G."/>
            <person name="O'Hara G.W."/>
            <person name="Colombi E."/>
            <person name="Ramsay J.P."/>
            <person name="Terpolilli J."/>
        </authorList>
    </citation>
    <scope>NUCLEOTIDE SEQUENCE</scope>
    <source>
        <strain evidence="5">WSM1592</strain>
        <plasmid evidence="5">pWSM1592_3</plasmid>
    </source>
</reference>
<comment type="subcellular location">
    <subcellularLocation>
        <location evidence="1">Periplasm</location>
    </subcellularLocation>
</comment>
<dbReference type="RefSeq" id="WP_027513898.1">
    <property type="nucleotide sequence ID" value="NZ_CP104146.1"/>
</dbReference>
<name>A0ABY5XZ43_RHISU</name>
<dbReference type="Proteomes" id="UP001060123">
    <property type="component" value="Plasmid pWSM1592_3"/>
</dbReference>
<evidence type="ECO:0000259" key="4">
    <source>
        <dbReference type="SMART" id="SM00062"/>
    </source>
</evidence>
<feature type="signal peptide" evidence="3">
    <location>
        <begin position="1"/>
        <end position="28"/>
    </location>
</feature>
<dbReference type="Pfam" id="PF00497">
    <property type="entry name" value="SBP_bac_3"/>
    <property type="match status" value="1"/>
</dbReference>
<sequence>MLKIANISHRTAALAAALVVASMSSASAETLFEKAKASRTAVVGIANEKPYGYLETDGTMKGVIIDVLRAALKPIGIDKVEANVSEFSAMIPGINARRFDIIGAGMAIRPQRCESVAFSSPISRLANVVAVKAGNPHNIHSLEDIAKSGTLKIGSQIGSSQLADLPKAGIPEDRVVSFALDTEAIAGLKAGRVDAIYFPSLQLSDLIKNFGDGVVERAEPFQVAKDDKGEPLYVFQAFGFNKEDSDFVNALNVEIRKLNESGELFKILEPYGFTKEDVPDSNLTATQLCSVS</sequence>
<dbReference type="EMBL" id="CP104146">
    <property type="protein sequence ID" value="UWU19507.1"/>
    <property type="molecule type" value="Genomic_DNA"/>
</dbReference>
<accession>A0ABY5XZ43</accession>
<dbReference type="Gene3D" id="3.40.190.10">
    <property type="entry name" value="Periplasmic binding protein-like II"/>
    <property type="match status" value="2"/>
</dbReference>
<dbReference type="InterPro" id="IPR014337">
    <property type="entry name" value="Ectoine_EhuB"/>
</dbReference>
<keyword evidence="5" id="KW-0614">Plasmid</keyword>
<keyword evidence="2 3" id="KW-0732">Signal</keyword>
<geneLocation type="plasmid" evidence="5 6">
    <name>pWSM1592_3</name>
</geneLocation>
<feature type="chain" id="PRO_5045818498" evidence="3">
    <location>
        <begin position="29"/>
        <end position="292"/>
    </location>
</feature>
<gene>
    <name evidence="5" type="primary">ehuB</name>
    <name evidence="5" type="ORF">N2599_37445</name>
</gene>
<evidence type="ECO:0000313" key="6">
    <source>
        <dbReference type="Proteomes" id="UP001060123"/>
    </source>
</evidence>
<evidence type="ECO:0000256" key="1">
    <source>
        <dbReference type="ARBA" id="ARBA00004418"/>
    </source>
</evidence>
<dbReference type="NCBIfam" id="TIGR02995">
    <property type="entry name" value="ectoine_ehuB"/>
    <property type="match status" value="1"/>
</dbReference>
<evidence type="ECO:0000313" key="5">
    <source>
        <dbReference type="EMBL" id="UWU19507.1"/>
    </source>
</evidence>
<dbReference type="SUPFAM" id="SSF53850">
    <property type="entry name" value="Periplasmic binding protein-like II"/>
    <property type="match status" value="1"/>
</dbReference>
<organism evidence="5 6">
    <name type="scientific">Rhizobium sullae</name>
    <name type="common">Rhizobium hedysari</name>
    <dbReference type="NCBI Taxonomy" id="50338"/>
    <lineage>
        <taxon>Bacteria</taxon>
        <taxon>Pseudomonadati</taxon>
        <taxon>Pseudomonadota</taxon>
        <taxon>Alphaproteobacteria</taxon>
        <taxon>Hyphomicrobiales</taxon>
        <taxon>Rhizobiaceae</taxon>
        <taxon>Rhizobium/Agrobacterium group</taxon>
        <taxon>Rhizobium</taxon>
    </lineage>
</organism>
<feature type="domain" description="Solute-binding protein family 3/N-terminal" evidence="4">
    <location>
        <begin position="40"/>
        <end position="275"/>
    </location>
</feature>
<dbReference type="SMART" id="SM00062">
    <property type="entry name" value="PBPb"/>
    <property type="match status" value="1"/>
</dbReference>
<dbReference type="PANTHER" id="PTHR35936:SF17">
    <property type="entry name" value="ARGININE-BINDING EXTRACELLULAR PROTEIN ARTP"/>
    <property type="match status" value="1"/>
</dbReference>
<protein>
    <submittedName>
        <fullName evidence="5">Ectoine/hydroxyectoine ABC transporter substrate-binding protein EhuB</fullName>
    </submittedName>
</protein>
<evidence type="ECO:0000256" key="2">
    <source>
        <dbReference type="ARBA" id="ARBA00022729"/>
    </source>
</evidence>
<dbReference type="PANTHER" id="PTHR35936">
    <property type="entry name" value="MEMBRANE-BOUND LYTIC MUREIN TRANSGLYCOSYLASE F"/>
    <property type="match status" value="1"/>
</dbReference>
<proteinExistence type="predicted"/>